<dbReference type="SUPFAM" id="SSF50475">
    <property type="entry name" value="FMN-binding split barrel"/>
    <property type="match status" value="1"/>
</dbReference>
<dbReference type="Proteomes" id="UP000242367">
    <property type="component" value="Unassembled WGS sequence"/>
</dbReference>
<dbReference type="PANTHER" id="PTHR35176:SF6">
    <property type="entry name" value="HEME OXYGENASE HI_0854-RELATED"/>
    <property type="match status" value="1"/>
</dbReference>
<dbReference type="Gene3D" id="2.30.110.10">
    <property type="entry name" value="Electron Transport, Fmn-binding Protein, Chain A"/>
    <property type="match status" value="1"/>
</dbReference>
<dbReference type="InterPro" id="IPR012349">
    <property type="entry name" value="Split_barrel_FMN-bd"/>
</dbReference>
<dbReference type="NCBIfam" id="TIGR04023">
    <property type="entry name" value="PPOX_MSMEG_5819"/>
    <property type="match status" value="1"/>
</dbReference>
<keyword evidence="4" id="KW-1185">Reference proteome</keyword>
<dbReference type="InterPro" id="IPR052019">
    <property type="entry name" value="F420H2_bilvrd_red/Heme_oxyg"/>
</dbReference>
<protein>
    <submittedName>
        <fullName evidence="3">Pyridoxamine 5'-phosphate oxidase</fullName>
    </submittedName>
</protein>
<accession>A0A2P4UNS2</accession>
<gene>
    <name evidence="3" type="ORF">BTM25_10980</name>
</gene>
<dbReference type="EMBL" id="MTBP01000001">
    <property type="protein sequence ID" value="POM26694.1"/>
    <property type="molecule type" value="Genomic_DNA"/>
</dbReference>
<dbReference type="InterPro" id="IPR024031">
    <property type="entry name" value="MSMEG_5819/OxyR"/>
</dbReference>
<dbReference type="GO" id="GO:0016627">
    <property type="term" value="F:oxidoreductase activity, acting on the CH-CH group of donors"/>
    <property type="evidence" value="ECO:0007669"/>
    <property type="project" value="TreeGrafter"/>
</dbReference>
<sequence>MTFTEPELAYLRSQRLGRLATVAPGGDPQNNPVGFRLDAETGTIDIYGFNMGASRKFRNVQQNPQVAFVVDDIVSLDPWTVRGIEIRGTAETLTGQPVPMAHLSAEIIRIRPRLVFSWGVDPSAEGMTRREFS</sequence>
<proteinExistence type="predicted"/>
<evidence type="ECO:0000256" key="1">
    <source>
        <dbReference type="ARBA" id="ARBA00023002"/>
    </source>
</evidence>
<dbReference type="Pfam" id="PF01243">
    <property type="entry name" value="PNPOx_N"/>
    <property type="match status" value="1"/>
</dbReference>
<dbReference type="AlphaFoldDB" id="A0A2P4UNS2"/>
<dbReference type="PANTHER" id="PTHR35176">
    <property type="entry name" value="HEME OXYGENASE HI_0854-RELATED"/>
    <property type="match status" value="1"/>
</dbReference>
<evidence type="ECO:0000313" key="3">
    <source>
        <dbReference type="EMBL" id="POM26694.1"/>
    </source>
</evidence>
<dbReference type="GO" id="GO:0070967">
    <property type="term" value="F:coenzyme F420 binding"/>
    <property type="evidence" value="ECO:0007669"/>
    <property type="project" value="TreeGrafter"/>
</dbReference>
<feature type="domain" description="Pyridoxamine 5'-phosphate oxidase N-terminal" evidence="2">
    <location>
        <begin position="9"/>
        <end position="96"/>
    </location>
</feature>
<organism evidence="3 4">
    <name type="scientific">Actinomadura rubteroloni</name>
    <dbReference type="NCBI Taxonomy" id="1926885"/>
    <lineage>
        <taxon>Bacteria</taxon>
        <taxon>Bacillati</taxon>
        <taxon>Actinomycetota</taxon>
        <taxon>Actinomycetes</taxon>
        <taxon>Streptosporangiales</taxon>
        <taxon>Thermomonosporaceae</taxon>
        <taxon>Actinomadura</taxon>
    </lineage>
</organism>
<name>A0A2P4UNS2_9ACTN</name>
<evidence type="ECO:0000313" key="4">
    <source>
        <dbReference type="Proteomes" id="UP000242367"/>
    </source>
</evidence>
<dbReference type="InterPro" id="IPR011576">
    <property type="entry name" value="Pyridox_Oxase_N"/>
</dbReference>
<comment type="caution">
    <text evidence="3">The sequence shown here is derived from an EMBL/GenBank/DDBJ whole genome shotgun (WGS) entry which is preliminary data.</text>
</comment>
<dbReference type="RefSeq" id="WP_103561623.1">
    <property type="nucleotide sequence ID" value="NZ_MTBP01000001.1"/>
</dbReference>
<dbReference type="GO" id="GO:0005829">
    <property type="term" value="C:cytosol"/>
    <property type="evidence" value="ECO:0007669"/>
    <property type="project" value="TreeGrafter"/>
</dbReference>
<reference evidence="3 4" key="1">
    <citation type="journal article" date="2017" name="Chemistry">
        <title>Isolation, Biosynthesis and Chemical Modifications of Rubterolones A-F: Rare Tropolone Alkaloids from Actinomadura sp. 5-2.</title>
        <authorList>
            <person name="Guo H."/>
            <person name="Benndorf R."/>
            <person name="Leichnitz D."/>
            <person name="Klassen J.L."/>
            <person name="Vollmers J."/>
            <person name="Gorls H."/>
            <person name="Steinacker M."/>
            <person name="Weigel C."/>
            <person name="Dahse H.M."/>
            <person name="Kaster A.K."/>
            <person name="de Beer Z.W."/>
            <person name="Poulsen M."/>
            <person name="Beemelmanns C."/>
        </authorList>
    </citation>
    <scope>NUCLEOTIDE SEQUENCE [LARGE SCALE GENOMIC DNA]</scope>
    <source>
        <strain evidence="3 4">5-2</strain>
    </source>
</reference>
<keyword evidence="1" id="KW-0560">Oxidoreductase</keyword>
<evidence type="ECO:0000259" key="2">
    <source>
        <dbReference type="Pfam" id="PF01243"/>
    </source>
</evidence>